<evidence type="ECO:0000313" key="4">
    <source>
        <dbReference type="EMBL" id="PAD81818.1"/>
    </source>
</evidence>
<dbReference type="InterPro" id="IPR001789">
    <property type="entry name" value="Sig_transdc_resp-reg_receiver"/>
</dbReference>
<sequence length="264" mass="30590">MYAKTILIVDDEPRSREGIKKVLENWSSGQYQILISENAESAIDIMQKQKINILLTDIRMPKITGIKMLKTIRDQKHLPVVIVISAYSEFEYAQEALRLGVINYLLKPISKKKLIEAVEDALKIDRDKDRNDIISKVVDNKLIDARVTKESVREPIQKALQYIDSHLNEELTQRDVAAHVYLNPSYFSVLFKEEIRLTFSEYITRRRIQHAKNLLISTKLSIADIAEESGYKTAKYFIKIFKDLEGITPSGYRKINNENNERAF</sequence>
<dbReference type="InterPro" id="IPR018062">
    <property type="entry name" value="HTH_AraC-typ_CS"/>
</dbReference>
<protein>
    <submittedName>
        <fullName evidence="4">DNA-binding response regulator</fullName>
    </submittedName>
</protein>
<dbReference type="GO" id="GO:0003700">
    <property type="term" value="F:DNA-binding transcription factor activity"/>
    <property type="evidence" value="ECO:0007669"/>
    <property type="project" value="InterPro"/>
</dbReference>
<dbReference type="SUPFAM" id="SSF52172">
    <property type="entry name" value="CheY-like"/>
    <property type="match status" value="1"/>
</dbReference>
<dbReference type="PANTHER" id="PTHR43280:SF2">
    <property type="entry name" value="HTH-TYPE TRANSCRIPTIONAL REGULATOR EXSA"/>
    <property type="match status" value="1"/>
</dbReference>
<dbReference type="SMART" id="SM00448">
    <property type="entry name" value="REC"/>
    <property type="match status" value="1"/>
</dbReference>
<dbReference type="InterPro" id="IPR018060">
    <property type="entry name" value="HTH_AraC"/>
</dbReference>
<gene>
    <name evidence="4" type="ORF">CHH57_17855</name>
</gene>
<dbReference type="EMBL" id="NPBQ01000107">
    <property type="protein sequence ID" value="PAD81818.1"/>
    <property type="molecule type" value="Genomic_DNA"/>
</dbReference>
<name>A0A268F8X4_NIACI</name>
<dbReference type="InterPro" id="IPR020449">
    <property type="entry name" value="Tscrpt_reg_AraC-type_HTH"/>
</dbReference>
<dbReference type="Pfam" id="PF12833">
    <property type="entry name" value="HTH_18"/>
    <property type="match status" value="1"/>
</dbReference>
<dbReference type="InterPro" id="IPR009057">
    <property type="entry name" value="Homeodomain-like_sf"/>
</dbReference>
<dbReference type="PROSITE" id="PS50110">
    <property type="entry name" value="RESPONSE_REGULATORY"/>
    <property type="match status" value="1"/>
</dbReference>
<dbReference type="RefSeq" id="WP_095332361.1">
    <property type="nucleotide sequence ID" value="NZ_CP026031.1"/>
</dbReference>
<dbReference type="Gene3D" id="3.40.50.2300">
    <property type="match status" value="1"/>
</dbReference>
<dbReference type="Gene3D" id="1.10.10.60">
    <property type="entry name" value="Homeodomain-like"/>
    <property type="match status" value="2"/>
</dbReference>
<dbReference type="SUPFAM" id="SSF46689">
    <property type="entry name" value="Homeodomain-like"/>
    <property type="match status" value="2"/>
</dbReference>
<proteinExistence type="predicted"/>
<dbReference type="InterPro" id="IPR011006">
    <property type="entry name" value="CheY-like_superfamily"/>
</dbReference>
<dbReference type="CDD" id="cd17536">
    <property type="entry name" value="REC_YesN-like"/>
    <property type="match status" value="1"/>
</dbReference>
<organism evidence="4 5">
    <name type="scientific">Niallia circulans</name>
    <name type="common">Bacillus circulans</name>
    <dbReference type="NCBI Taxonomy" id="1397"/>
    <lineage>
        <taxon>Bacteria</taxon>
        <taxon>Bacillati</taxon>
        <taxon>Bacillota</taxon>
        <taxon>Bacilli</taxon>
        <taxon>Bacillales</taxon>
        <taxon>Bacillaceae</taxon>
        <taxon>Niallia</taxon>
    </lineage>
</organism>
<dbReference type="GO" id="GO:0000160">
    <property type="term" value="P:phosphorelay signal transduction system"/>
    <property type="evidence" value="ECO:0007669"/>
    <property type="project" value="InterPro"/>
</dbReference>
<comment type="caution">
    <text evidence="4">The sequence shown here is derived from an EMBL/GenBank/DDBJ whole genome shotgun (WGS) entry which is preliminary data.</text>
</comment>
<dbReference type="PROSITE" id="PS01124">
    <property type="entry name" value="HTH_ARAC_FAMILY_2"/>
    <property type="match status" value="1"/>
</dbReference>
<keyword evidence="1" id="KW-0805">Transcription regulation</keyword>
<dbReference type="PRINTS" id="PR00032">
    <property type="entry name" value="HTHARAC"/>
</dbReference>
<evidence type="ECO:0000256" key="1">
    <source>
        <dbReference type="ARBA" id="ARBA00023015"/>
    </source>
</evidence>
<keyword evidence="3" id="KW-0804">Transcription</keyword>
<evidence type="ECO:0000256" key="3">
    <source>
        <dbReference type="ARBA" id="ARBA00023163"/>
    </source>
</evidence>
<evidence type="ECO:0000256" key="2">
    <source>
        <dbReference type="ARBA" id="ARBA00023125"/>
    </source>
</evidence>
<evidence type="ECO:0000313" key="5">
    <source>
        <dbReference type="Proteomes" id="UP000216961"/>
    </source>
</evidence>
<dbReference type="PROSITE" id="PS00041">
    <property type="entry name" value="HTH_ARAC_FAMILY_1"/>
    <property type="match status" value="1"/>
</dbReference>
<dbReference type="Pfam" id="PF00072">
    <property type="entry name" value="Response_reg"/>
    <property type="match status" value="1"/>
</dbReference>
<reference evidence="4 5" key="1">
    <citation type="submission" date="2017-07" db="EMBL/GenBank/DDBJ databases">
        <title>Isolation and whole genome analysis of endospore-forming bacteria from heroin.</title>
        <authorList>
            <person name="Kalinowski J."/>
            <person name="Ahrens B."/>
            <person name="Al-Dilaimi A."/>
            <person name="Winkler A."/>
            <person name="Wibberg D."/>
            <person name="Schleenbecker U."/>
            <person name="Ruckert C."/>
            <person name="Wolfel R."/>
            <person name="Grass G."/>
        </authorList>
    </citation>
    <scope>NUCLEOTIDE SEQUENCE [LARGE SCALE GENOMIC DNA]</scope>
    <source>
        <strain evidence="4 5">7521-2</strain>
    </source>
</reference>
<dbReference type="KEGG" id="bcir:C2I06_11510"/>
<dbReference type="AlphaFoldDB" id="A0A268F8X4"/>
<keyword evidence="2 4" id="KW-0238">DNA-binding</keyword>
<dbReference type="PANTHER" id="PTHR43280">
    <property type="entry name" value="ARAC-FAMILY TRANSCRIPTIONAL REGULATOR"/>
    <property type="match status" value="1"/>
</dbReference>
<accession>A0A268F8X4</accession>
<dbReference type="Proteomes" id="UP000216961">
    <property type="component" value="Unassembled WGS sequence"/>
</dbReference>
<dbReference type="GO" id="GO:0043565">
    <property type="term" value="F:sequence-specific DNA binding"/>
    <property type="evidence" value="ECO:0007669"/>
    <property type="project" value="InterPro"/>
</dbReference>
<dbReference type="SMART" id="SM00342">
    <property type="entry name" value="HTH_ARAC"/>
    <property type="match status" value="1"/>
</dbReference>